<dbReference type="Proteomes" id="UP000735302">
    <property type="component" value="Unassembled WGS sequence"/>
</dbReference>
<dbReference type="EMBL" id="BLXT01005793">
    <property type="protein sequence ID" value="GFO26113.1"/>
    <property type="molecule type" value="Genomic_DNA"/>
</dbReference>
<organism evidence="1 2">
    <name type="scientific">Plakobranchus ocellatus</name>
    <dbReference type="NCBI Taxonomy" id="259542"/>
    <lineage>
        <taxon>Eukaryota</taxon>
        <taxon>Metazoa</taxon>
        <taxon>Spiralia</taxon>
        <taxon>Lophotrochozoa</taxon>
        <taxon>Mollusca</taxon>
        <taxon>Gastropoda</taxon>
        <taxon>Heterobranchia</taxon>
        <taxon>Euthyneura</taxon>
        <taxon>Panpulmonata</taxon>
        <taxon>Sacoglossa</taxon>
        <taxon>Placobranchoidea</taxon>
        <taxon>Plakobranchidae</taxon>
        <taxon>Plakobranchus</taxon>
    </lineage>
</organism>
<accession>A0AAV4C552</accession>
<evidence type="ECO:0000313" key="1">
    <source>
        <dbReference type="EMBL" id="GFO26113.1"/>
    </source>
</evidence>
<evidence type="ECO:0000313" key="2">
    <source>
        <dbReference type="Proteomes" id="UP000735302"/>
    </source>
</evidence>
<name>A0AAV4C552_9GAST</name>
<comment type="caution">
    <text evidence="1">The sequence shown here is derived from an EMBL/GenBank/DDBJ whole genome shotgun (WGS) entry which is preliminary data.</text>
</comment>
<reference evidence="1 2" key="1">
    <citation type="journal article" date="2021" name="Elife">
        <title>Chloroplast acquisition without the gene transfer in kleptoplastic sea slugs, Plakobranchus ocellatus.</title>
        <authorList>
            <person name="Maeda T."/>
            <person name="Takahashi S."/>
            <person name="Yoshida T."/>
            <person name="Shimamura S."/>
            <person name="Takaki Y."/>
            <person name="Nagai Y."/>
            <person name="Toyoda A."/>
            <person name="Suzuki Y."/>
            <person name="Arimoto A."/>
            <person name="Ishii H."/>
            <person name="Satoh N."/>
            <person name="Nishiyama T."/>
            <person name="Hasebe M."/>
            <person name="Maruyama T."/>
            <person name="Minagawa J."/>
            <person name="Obokata J."/>
            <person name="Shigenobu S."/>
        </authorList>
    </citation>
    <scope>NUCLEOTIDE SEQUENCE [LARGE SCALE GENOMIC DNA]</scope>
</reference>
<gene>
    <name evidence="1" type="ORF">PoB_005261800</name>
</gene>
<proteinExistence type="predicted"/>
<sequence length="361" mass="40497">MHRMIELEDVAVPQAKPTTLDLGSVNMKKISPWFLDALLEFESDFTFVSKPIYFIVFFSPETSSGQQQNCNYGQFFDTINNMCMNLPTSQQCPFNAPFDVTYGCRCPTGQAFNGRTMQCQTSSGHQQQNCNYGQFFDTINNMCMNLPTSQQCPFNAPFDATYGCRCPTGQAFNGRTMQCQTSSGQQQNCNYGQFFDTINNMCMNLPTSQQCPFNAPFDVTYGCRCPTGQAFNGRTMQCQASSGQQQNCNYGQFFDTINNICMNLPTSQQCPFNAPFDVTYGCRCPTGQAFNGRTMQCLNLPAYNQCPSNAAFDQNFGCRCSEGQAYNALTRQCGMFLSQHSYDETNCVPWNCQLAEPYETS</sequence>
<protein>
    <submittedName>
        <fullName evidence="1">Multiple epidermal growth factor-like domains protein 6</fullName>
    </submittedName>
</protein>
<dbReference type="AlphaFoldDB" id="A0AAV4C552"/>
<keyword evidence="2" id="KW-1185">Reference proteome</keyword>